<evidence type="ECO:0000256" key="1">
    <source>
        <dbReference type="ARBA" id="ARBA00004245"/>
    </source>
</evidence>
<feature type="coiled-coil region" evidence="6">
    <location>
        <begin position="168"/>
        <end position="213"/>
    </location>
</feature>
<feature type="compositionally biased region" description="Basic and acidic residues" evidence="7">
    <location>
        <begin position="83"/>
        <end position="97"/>
    </location>
</feature>
<feature type="non-terminal residue" evidence="8">
    <location>
        <position position="1"/>
    </location>
</feature>
<evidence type="ECO:0000256" key="7">
    <source>
        <dbReference type="SAM" id="MobiDB-lite"/>
    </source>
</evidence>
<dbReference type="EMBL" id="VYXB01000792">
    <property type="protein sequence ID" value="NWS10837.1"/>
    <property type="molecule type" value="Genomic_DNA"/>
</dbReference>
<evidence type="ECO:0000313" key="9">
    <source>
        <dbReference type="Proteomes" id="UP000525089"/>
    </source>
</evidence>
<evidence type="ECO:0000256" key="6">
    <source>
        <dbReference type="SAM" id="Coils"/>
    </source>
</evidence>
<dbReference type="GO" id="GO:0036126">
    <property type="term" value="C:sperm flagellum"/>
    <property type="evidence" value="ECO:0007669"/>
    <property type="project" value="TreeGrafter"/>
</dbReference>
<dbReference type="CDD" id="cd23766">
    <property type="entry name" value="IQCG"/>
    <property type="match status" value="1"/>
</dbReference>
<dbReference type="GO" id="GO:0005856">
    <property type="term" value="C:cytoskeleton"/>
    <property type="evidence" value="ECO:0007669"/>
    <property type="project" value="UniProtKB-SubCell"/>
</dbReference>
<proteinExistence type="predicted"/>
<dbReference type="GO" id="GO:0007288">
    <property type="term" value="P:sperm axoneme assembly"/>
    <property type="evidence" value="ECO:0007669"/>
    <property type="project" value="TreeGrafter"/>
</dbReference>
<keyword evidence="4" id="KW-0206">Cytoskeleton</keyword>
<protein>
    <submittedName>
        <fullName evidence="8">DRC9 protein</fullName>
    </submittedName>
</protein>
<organism evidence="8 9">
    <name type="scientific">Pachyramphus minor</name>
    <dbReference type="NCBI Taxonomy" id="369605"/>
    <lineage>
        <taxon>Eukaryota</taxon>
        <taxon>Metazoa</taxon>
        <taxon>Chordata</taxon>
        <taxon>Craniata</taxon>
        <taxon>Vertebrata</taxon>
        <taxon>Euteleostomi</taxon>
        <taxon>Archelosauria</taxon>
        <taxon>Archosauria</taxon>
        <taxon>Dinosauria</taxon>
        <taxon>Saurischia</taxon>
        <taxon>Theropoda</taxon>
        <taxon>Coelurosauria</taxon>
        <taxon>Aves</taxon>
        <taxon>Neognathae</taxon>
        <taxon>Neoaves</taxon>
        <taxon>Telluraves</taxon>
        <taxon>Australaves</taxon>
        <taxon>Passeriformes</taxon>
        <taxon>Tyrannidae</taxon>
        <taxon>Pachyramphus</taxon>
    </lineage>
</organism>
<dbReference type="InterPro" id="IPR042618">
    <property type="entry name" value="IQCG"/>
</dbReference>
<evidence type="ECO:0000256" key="3">
    <source>
        <dbReference type="ARBA" id="ARBA00022490"/>
    </source>
</evidence>
<dbReference type="PROSITE" id="PS50096">
    <property type="entry name" value="IQ"/>
    <property type="match status" value="1"/>
</dbReference>
<dbReference type="GO" id="GO:0005737">
    <property type="term" value="C:cytoplasm"/>
    <property type="evidence" value="ECO:0007669"/>
    <property type="project" value="TreeGrafter"/>
</dbReference>
<keyword evidence="5" id="KW-0966">Cell projection</keyword>
<reference evidence="8 9" key="1">
    <citation type="submission" date="2019-09" db="EMBL/GenBank/DDBJ databases">
        <title>Bird 10,000 Genomes (B10K) Project - Family phase.</title>
        <authorList>
            <person name="Zhang G."/>
        </authorList>
    </citation>
    <scope>NUCLEOTIDE SEQUENCE [LARGE SCALE GENOMIC DNA]</scope>
    <source>
        <strain evidence="8">B10K-DU-001-72</strain>
        <tissue evidence="8">Muscle</tissue>
    </source>
</reference>
<comment type="caution">
    <text evidence="8">The sequence shown here is derived from an EMBL/GenBank/DDBJ whole genome shotgun (WGS) entry which is preliminary data.</text>
</comment>
<dbReference type="AlphaFoldDB" id="A0A7K5CR92"/>
<comment type="subcellular location">
    <subcellularLocation>
        <location evidence="2">Cell projection</location>
    </subcellularLocation>
    <subcellularLocation>
        <location evidence="1">Cytoplasm</location>
        <location evidence="1">Cytoskeleton</location>
    </subcellularLocation>
</comment>
<name>A0A7K5CR92_9TYRA</name>
<keyword evidence="3" id="KW-0963">Cytoplasm</keyword>
<keyword evidence="6" id="KW-0175">Coiled coil</keyword>
<evidence type="ECO:0000256" key="2">
    <source>
        <dbReference type="ARBA" id="ARBA00004316"/>
    </source>
</evidence>
<keyword evidence="9" id="KW-1185">Reference proteome</keyword>
<evidence type="ECO:0000256" key="5">
    <source>
        <dbReference type="ARBA" id="ARBA00023273"/>
    </source>
</evidence>
<dbReference type="Proteomes" id="UP000525089">
    <property type="component" value="Unassembled WGS sequence"/>
</dbReference>
<accession>A0A7K5CR92</accession>
<evidence type="ECO:0000313" key="8">
    <source>
        <dbReference type="EMBL" id="NWS10837.1"/>
    </source>
</evidence>
<dbReference type="PANTHER" id="PTHR14871:SF1">
    <property type="entry name" value="DYNEIN REGULATORY COMPLEX PROTEIN 9"/>
    <property type="match status" value="1"/>
</dbReference>
<feature type="non-terminal residue" evidence="8">
    <location>
        <position position="401"/>
    </location>
</feature>
<dbReference type="PANTHER" id="PTHR14871">
    <property type="entry name" value="DYNEIN REGULATORY COMPLEX PROTEIN 9"/>
    <property type="match status" value="1"/>
</dbReference>
<feature type="region of interest" description="Disordered" evidence="7">
    <location>
        <begin position="80"/>
        <end position="113"/>
    </location>
</feature>
<evidence type="ECO:0000256" key="4">
    <source>
        <dbReference type="ARBA" id="ARBA00023212"/>
    </source>
</evidence>
<gene>
    <name evidence="8" type="primary">Iqcg</name>
    <name evidence="8" type="ORF">PACMIN_R04818</name>
</gene>
<sequence length="401" mass="46382">MEKVTHLEALLFAAVLENCVDQLEILGYIMPVSDEDKTDLSHSGIQETKESIQTQKELDINDPELISARQECEETVTSMALKNTEHKQQTGKTEDGTSTHQPSKGGRKHSALTAEKFRKIEADRQYASDVITVTMKKMQESGIFNSLTEANEREKEKKNKFYDILIREEEGKKEIKSLQKQLQDVKRQTTKDLQNRDKIIDRLKDKLQEKTAKLDTESSYMKKDTNLQIHQTQKKCSKEENALNKEIQASPSLAGHVIVANLSPVHSLHHAEHHLLPMQKVEEKLEYWMEKYENDTNAKEVELDDLRALKAENLETMQKFAKECLMFEETIITDRTEKKNRRKQRDQKALELKSALKLQAWWKGMMVRRFLGPYQALEKLLKEQQAVQTETGKEQSGGKKK</sequence>